<keyword evidence="2" id="KW-0449">Lipoprotein</keyword>
<reference evidence="2 3" key="1">
    <citation type="submission" date="2019-09" db="EMBL/GenBank/DDBJ databases">
        <title>Reversal of blaTEM antimicrobial resistance by CRISPR-Cas9 in clinical E. coli and other Enterobacteriaceae strains.</title>
        <authorList>
            <person name="Tagliaferri T."/>
            <person name="Guimaraes N."/>
            <person name="Pereira M."/>
            <person name="Felicori L."/>
            <person name="Horz H.-P."/>
            <person name="Santos S."/>
            <person name="Mendes T."/>
        </authorList>
    </citation>
    <scope>NUCLEOTIDE SEQUENCE [LARGE SCALE GENOMIC DNA]</scope>
    <source>
        <strain evidence="2 3">E2_blaTEM_MG</strain>
    </source>
</reference>
<dbReference type="InterPro" id="IPR047807">
    <property type="entry name" value="YgdI/YgdR-like_SH3-like"/>
</dbReference>
<dbReference type="AlphaFoldDB" id="A0A6L3X512"/>
<gene>
    <name evidence="2" type="ORF">F9C29_36810</name>
</gene>
<evidence type="ECO:0000313" key="3">
    <source>
        <dbReference type="Proteomes" id="UP000476281"/>
    </source>
</evidence>
<dbReference type="EMBL" id="WBSZ01003084">
    <property type="protein sequence ID" value="KAB2414534.1"/>
    <property type="molecule type" value="Genomic_DNA"/>
</dbReference>
<organism evidence="2 3">
    <name type="scientific">Enterobacter hormaechei</name>
    <dbReference type="NCBI Taxonomy" id="158836"/>
    <lineage>
        <taxon>Bacteria</taxon>
        <taxon>Pseudomonadati</taxon>
        <taxon>Pseudomonadota</taxon>
        <taxon>Gammaproteobacteria</taxon>
        <taxon>Enterobacterales</taxon>
        <taxon>Enterobacteriaceae</taxon>
        <taxon>Enterobacter</taxon>
        <taxon>Enterobacter cloacae complex</taxon>
    </lineage>
</organism>
<sequence>SGLLGYTDANGVKQQINKTDVKEVSGIPH</sequence>
<comment type="caution">
    <text evidence="2">The sequence shown here is derived from an EMBL/GenBank/DDBJ whole genome shotgun (WGS) entry which is preliminary data.</text>
</comment>
<dbReference type="SUPFAM" id="SSF50182">
    <property type="entry name" value="Sm-like ribonucleoproteins"/>
    <property type="match status" value="1"/>
</dbReference>
<dbReference type="Proteomes" id="UP000476281">
    <property type="component" value="Unassembled WGS sequence"/>
</dbReference>
<evidence type="ECO:0000259" key="1">
    <source>
        <dbReference type="Pfam" id="PF06004"/>
    </source>
</evidence>
<protein>
    <submittedName>
        <fullName evidence="2">YgdI/YgdR family lipoprotein</fullName>
    </submittedName>
</protein>
<dbReference type="InterPro" id="IPR010920">
    <property type="entry name" value="LSM_dom_sf"/>
</dbReference>
<feature type="non-terminal residue" evidence="2">
    <location>
        <position position="1"/>
    </location>
</feature>
<evidence type="ECO:0000313" key="2">
    <source>
        <dbReference type="EMBL" id="KAB2414534.1"/>
    </source>
</evidence>
<dbReference type="Pfam" id="PF06004">
    <property type="entry name" value="DUF903"/>
    <property type="match status" value="1"/>
</dbReference>
<accession>A0A6L3X512</accession>
<proteinExistence type="predicted"/>
<dbReference type="Gene3D" id="2.30.30.100">
    <property type="match status" value="1"/>
</dbReference>
<name>A0A6L3X512_9ENTR</name>
<feature type="domain" description="Lipoprotein YgdI/YgdR-like SH3-like" evidence="1">
    <location>
        <begin position="1"/>
        <end position="24"/>
    </location>
</feature>